<feature type="compositionally biased region" description="Polar residues" evidence="1">
    <location>
        <begin position="114"/>
        <end position="123"/>
    </location>
</feature>
<dbReference type="RefSeq" id="WP_067362480.1">
    <property type="nucleotide sequence ID" value="NZ_BDQI01000001.1"/>
</dbReference>
<evidence type="ECO:0000256" key="1">
    <source>
        <dbReference type="SAM" id="MobiDB-lite"/>
    </source>
</evidence>
<evidence type="ECO:0000313" key="3">
    <source>
        <dbReference type="Proteomes" id="UP000217446"/>
    </source>
</evidence>
<reference evidence="3" key="1">
    <citation type="submission" date="2017-05" db="EMBL/GenBank/DDBJ databases">
        <title>Streptomyces olivochromogenes NBRC 3561 whole genome shotgun sequence.</title>
        <authorList>
            <person name="Dohra H."/>
            <person name="Kodani S."/>
        </authorList>
    </citation>
    <scope>NUCLEOTIDE SEQUENCE [LARGE SCALE GENOMIC DNA]</scope>
    <source>
        <strain evidence="3">NBRC 3561</strain>
    </source>
</reference>
<name>A0A250V3K2_STROL</name>
<dbReference type="Proteomes" id="UP000217446">
    <property type="component" value="Unassembled WGS sequence"/>
</dbReference>
<dbReference type="AlphaFoldDB" id="A0A250V3K2"/>
<feature type="region of interest" description="Disordered" evidence="1">
    <location>
        <begin position="76"/>
        <end position="123"/>
    </location>
</feature>
<keyword evidence="3" id="KW-1185">Reference proteome</keyword>
<accession>A0A250V3K2</accession>
<comment type="caution">
    <text evidence="2">The sequence shown here is derived from an EMBL/GenBank/DDBJ whole genome shotgun (WGS) entry which is preliminary data.</text>
</comment>
<organism evidence="2 3">
    <name type="scientific">Streptomyces olivochromogenes</name>
    <dbReference type="NCBI Taxonomy" id="1963"/>
    <lineage>
        <taxon>Bacteria</taxon>
        <taxon>Bacillati</taxon>
        <taxon>Actinomycetota</taxon>
        <taxon>Actinomycetes</taxon>
        <taxon>Kitasatosporales</taxon>
        <taxon>Streptomycetaceae</taxon>
        <taxon>Streptomyces</taxon>
    </lineage>
</organism>
<gene>
    <name evidence="2" type="ORF">SO3561_00010</name>
</gene>
<dbReference type="EMBL" id="BDQI01000001">
    <property type="protein sequence ID" value="GAX48530.1"/>
    <property type="molecule type" value="Genomic_DNA"/>
</dbReference>
<sequence>MHRKAGTKDEVAHLVRPKFLIPSEKADAGFPRFFAVLSKWKGQEKDRSSQLFYFAQTQPGGPWKATASIWALTEPLKKPSATDPAPGPTSTEKGRTIVRMKPKQLPALRRNPDDTVQLSPTGSAERSVRGAFADYLTFDPPQGKLADRRFARGPMTSDLVKFFNGWADPELERSLSYRPAGTALPVLRLDSGSSLVACTLQQTHRVAGVGASGTVVFEKDSDTQIMLGGGPEWREATSISSMTVLLEVPAKAGAAATVLSCDCYDPTLLSATGVR</sequence>
<protein>
    <submittedName>
        <fullName evidence="2">Uncharacterized protein</fullName>
    </submittedName>
</protein>
<evidence type="ECO:0000313" key="2">
    <source>
        <dbReference type="EMBL" id="GAX48530.1"/>
    </source>
</evidence>
<proteinExistence type="predicted"/>